<keyword evidence="3" id="KW-1185">Reference proteome</keyword>
<organism evidence="2 3">
    <name type="scientific">Chrysochromulina tobinii</name>
    <dbReference type="NCBI Taxonomy" id="1460289"/>
    <lineage>
        <taxon>Eukaryota</taxon>
        <taxon>Haptista</taxon>
        <taxon>Haptophyta</taxon>
        <taxon>Prymnesiophyceae</taxon>
        <taxon>Prymnesiales</taxon>
        <taxon>Chrysochromulinaceae</taxon>
        <taxon>Chrysochromulina</taxon>
    </lineage>
</organism>
<evidence type="ECO:0000256" key="1">
    <source>
        <dbReference type="SAM" id="Coils"/>
    </source>
</evidence>
<dbReference type="Proteomes" id="UP000037460">
    <property type="component" value="Unassembled WGS sequence"/>
</dbReference>
<accession>A0A0M0JBP2</accession>
<name>A0A0M0JBP2_9EUKA</name>
<evidence type="ECO:0000313" key="3">
    <source>
        <dbReference type="Proteomes" id="UP000037460"/>
    </source>
</evidence>
<protein>
    <submittedName>
        <fullName evidence="2">Uncharacterized protein</fullName>
    </submittedName>
</protein>
<feature type="coiled-coil region" evidence="1">
    <location>
        <begin position="98"/>
        <end position="160"/>
    </location>
</feature>
<keyword evidence="1" id="KW-0175">Coiled coil</keyword>
<sequence>MRMILGPLAAVLAYGSRAPHSSRVQSIRMIDPFLGGLALAALAEWKDEDRKQRPDLTAAVAAPPPPAAPPPLPKVVLAVADKALDKANKALDLAAAQDKDAAGEVAELKLKVAALEKQLLEQASGAAAKEKETAKLQSQLAAKDAQLLELESQVEELKSKEVGEDLFVAARLQEQIDEVRETAAAIWADLLPLVKDLPAPLVASKLTEKEIGMMRSKVACDQEAACFFLQRAAHALKLSGVGERDPRLLEIMALLSSAEAQLRDPQQQQPLARGR</sequence>
<reference evidence="3" key="1">
    <citation type="journal article" date="2015" name="PLoS Genet.">
        <title>Genome Sequence and Transcriptome Analyses of Chrysochromulina tobin: Metabolic Tools for Enhanced Algal Fitness in the Prominent Order Prymnesiales (Haptophyceae).</title>
        <authorList>
            <person name="Hovde B.T."/>
            <person name="Deodato C.R."/>
            <person name="Hunsperger H.M."/>
            <person name="Ryken S.A."/>
            <person name="Yost W."/>
            <person name="Jha R.K."/>
            <person name="Patterson J."/>
            <person name="Monnat R.J. Jr."/>
            <person name="Barlow S.B."/>
            <person name="Starkenburg S.R."/>
            <person name="Cattolico R.A."/>
        </authorList>
    </citation>
    <scope>NUCLEOTIDE SEQUENCE</scope>
    <source>
        <strain evidence="3">CCMP291</strain>
    </source>
</reference>
<proteinExistence type="predicted"/>
<dbReference type="EMBL" id="JWZX01003138">
    <property type="protein sequence ID" value="KOO23979.1"/>
    <property type="molecule type" value="Genomic_DNA"/>
</dbReference>
<gene>
    <name evidence="2" type="ORF">Ctob_003408</name>
</gene>
<dbReference type="AlphaFoldDB" id="A0A0M0JBP2"/>
<evidence type="ECO:0000313" key="2">
    <source>
        <dbReference type="EMBL" id="KOO23979.1"/>
    </source>
</evidence>
<comment type="caution">
    <text evidence="2">The sequence shown here is derived from an EMBL/GenBank/DDBJ whole genome shotgun (WGS) entry which is preliminary data.</text>
</comment>